<protein>
    <recommendedName>
        <fullName evidence="1">Reverse transcriptase domain-containing protein</fullName>
    </recommendedName>
</protein>
<keyword evidence="3" id="KW-1185">Reference proteome</keyword>
<proteinExistence type="predicted"/>
<dbReference type="CDD" id="cd01650">
    <property type="entry name" value="RT_nLTR_like"/>
    <property type="match status" value="1"/>
</dbReference>
<dbReference type="Proteomes" id="UP000005207">
    <property type="component" value="Unplaced"/>
</dbReference>
<reference evidence="2" key="1">
    <citation type="submission" date="2025-08" db="UniProtKB">
        <authorList>
            <consortium name="Ensembl"/>
        </authorList>
    </citation>
    <scope>IDENTIFICATION</scope>
</reference>
<dbReference type="GeneTree" id="ENSGT00980000198573"/>
<accession>A0A669BE42</accession>
<dbReference type="InParanoid" id="A0A669BE42"/>
<dbReference type="PANTHER" id="PTHR33332">
    <property type="entry name" value="REVERSE TRANSCRIPTASE DOMAIN-CONTAINING PROTEIN"/>
    <property type="match status" value="1"/>
</dbReference>
<dbReference type="Pfam" id="PF00078">
    <property type="entry name" value="RVT_1"/>
    <property type="match status" value="1"/>
</dbReference>
<evidence type="ECO:0000313" key="3">
    <source>
        <dbReference type="Proteomes" id="UP000005207"/>
    </source>
</evidence>
<dbReference type="InterPro" id="IPR000477">
    <property type="entry name" value="RT_dom"/>
</dbReference>
<dbReference type="OMA" id="IRSWMAS"/>
<dbReference type="SUPFAM" id="SSF56672">
    <property type="entry name" value="DNA/RNA polymerases"/>
    <property type="match status" value="1"/>
</dbReference>
<reference evidence="2" key="2">
    <citation type="submission" date="2025-09" db="UniProtKB">
        <authorList>
            <consortium name="Ensembl"/>
        </authorList>
    </citation>
    <scope>IDENTIFICATION</scope>
</reference>
<evidence type="ECO:0000313" key="2">
    <source>
        <dbReference type="Ensembl" id="ENSONIP00000033712.1"/>
    </source>
</evidence>
<evidence type="ECO:0000259" key="1">
    <source>
        <dbReference type="PROSITE" id="PS50878"/>
    </source>
</evidence>
<dbReference type="PROSITE" id="PS50878">
    <property type="entry name" value="RT_POL"/>
    <property type="match status" value="1"/>
</dbReference>
<dbReference type="Ensembl" id="ENSONIT00000086571.1">
    <property type="protein sequence ID" value="ENSONIP00000033712.1"/>
    <property type="gene ID" value="ENSONIG00000034444.1"/>
</dbReference>
<name>A0A669BE42_ORENI</name>
<dbReference type="AlphaFoldDB" id="A0A669BE42"/>
<organism evidence="2 3">
    <name type="scientific">Oreochromis niloticus</name>
    <name type="common">Nile tilapia</name>
    <name type="synonym">Tilapia nilotica</name>
    <dbReference type="NCBI Taxonomy" id="8128"/>
    <lineage>
        <taxon>Eukaryota</taxon>
        <taxon>Metazoa</taxon>
        <taxon>Chordata</taxon>
        <taxon>Craniata</taxon>
        <taxon>Vertebrata</taxon>
        <taxon>Euteleostomi</taxon>
        <taxon>Actinopterygii</taxon>
        <taxon>Neopterygii</taxon>
        <taxon>Teleostei</taxon>
        <taxon>Neoteleostei</taxon>
        <taxon>Acanthomorphata</taxon>
        <taxon>Ovalentaria</taxon>
        <taxon>Cichlomorphae</taxon>
        <taxon>Cichliformes</taxon>
        <taxon>Cichlidae</taxon>
        <taxon>African cichlids</taxon>
        <taxon>Pseudocrenilabrinae</taxon>
        <taxon>Oreochromini</taxon>
        <taxon>Oreochromis</taxon>
    </lineage>
</organism>
<dbReference type="InterPro" id="IPR043502">
    <property type="entry name" value="DNA/RNA_pol_sf"/>
</dbReference>
<sequence>MSSFEPTIPLTLTSNDFMNFFTNKILIIREKITNNHPTDVISSTATLSTIDVKLDSFSPIDLSELTSIITSSKPSTCLLDPIPTKLLKEVLPLINASILNMINLSLIIGYVPQAFKLAVVKPLLRVLANYRPISNLPFISNILERVVVKQLTDHLQRNGLFEEFQSGFRAHHSTETALVKVTNDLLMASDSGLISVLVLLDLSAAFDTVDHNILLERLEHAVGITGTALQWFVSYLSNRLQFVHVNGESSSHTKVNYGVPQGSVLGPILFTLYMLPLGSIIRRHSINFHCYADDTQLYLSMKPGNTHQLVKLQECLKDIKTWMAANFLLLNSNQTEVIVLGPENLRNMVSKQILTLDGITLASSNTVRNLGVILTRTCPSTHILNKYVRLLSSICATSLKLEISCLRVMLKN</sequence>
<feature type="domain" description="Reverse transcriptase" evidence="1">
    <location>
        <begin position="104"/>
        <end position="361"/>
    </location>
</feature>